<dbReference type="InterPro" id="IPR007680">
    <property type="entry name" value="Arabino_trans_central"/>
</dbReference>
<feature type="transmembrane region" description="Helical" evidence="12">
    <location>
        <begin position="348"/>
        <end position="369"/>
    </location>
</feature>
<evidence type="ECO:0000256" key="12">
    <source>
        <dbReference type="SAM" id="Phobius"/>
    </source>
</evidence>
<evidence type="ECO:0000256" key="5">
    <source>
        <dbReference type="ARBA" id="ARBA00022676"/>
    </source>
</evidence>
<feature type="region of interest" description="Disordered" evidence="11">
    <location>
        <begin position="1"/>
        <end position="32"/>
    </location>
</feature>
<feature type="transmembrane region" description="Helical" evidence="12">
    <location>
        <begin position="39"/>
        <end position="62"/>
    </location>
</feature>
<comment type="subcellular location">
    <subcellularLocation>
        <location evidence="2">Cell membrane</location>
        <topology evidence="2">Multi-pass membrane protein</topology>
    </subcellularLocation>
</comment>
<evidence type="ECO:0000256" key="8">
    <source>
        <dbReference type="ARBA" id="ARBA00022989"/>
    </source>
</evidence>
<dbReference type="Gene3D" id="3.40.190.160">
    <property type="match status" value="1"/>
</dbReference>
<evidence type="ECO:0000256" key="1">
    <source>
        <dbReference type="ARBA" id="ARBA00003001"/>
    </source>
</evidence>
<dbReference type="Pfam" id="PF17689">
    <property type="entry name" value="Arabino_trans_N"/>
    <property type="match status" value="1"/>
</dbReference>
<feature type="transmembrane region" description="Helical" evidence="12">
    <location>
        <begin position="720"/>
        <end position="740"/>
    </location>
</feature>
<accession>A0A4R1I561</accession>
<dbReference type="Gene3D" id="2.60.120.610">
    <property type="entry name" value="arabinofuranosyltransferase like domain"/>
    <property type="match status" value="1"/>
</dbReference>
<keyword evidence="10" id="KW-0961">Cell wall biogenesis/degradation</keyword>
<keyword evidence="5" id="KW-0328">Glycosyltransferase</keyword>
<dbReference type="Pfam" id="PF14896">
    <property type="entry name" value="Arabino_trans_C"/>
    <property type="match status" value="1"/>
</dbReference>
<dbReference type="Gene3D" id="2.60.120.940">
    <property type="entry name" value="EmbC, C-terminal domain, subdomain 2"/>
    <property type="match status" value="1"/>
</dbReference>
<evidence type="ECO:0000256" key="10">
    <source>
        <dbReference type="ARBA" id="ARBA00023316"/>
    </source>
</evidence>
<comment type="function">
    <text evidence="1">Arabinosyl transferase responsible for the polymerization of arabinose into the arabinan of arabinogalactan.</text>
</comment>
<comment type="caution">
    <text evidence="16">The sequence shown here is derived from an EMBL/GenBank/DDBJ whole genome shotgun (WGS) entry which is preliminary data.</text>
</comment>
<evidence type="ECO:0000259" key="15">
    <source>
        <dbReference type="Pfam" id="PF17689"/>
    </source>
</evidence>
<dbReference type="Pfam" id="PF04602">
    <property type="entry name" value="Arabinose_trans"/>
    <property type="match status" value="1"/>
</dbReference>
<dbReference type="RefSeq" id="WP_132421488.1">
    <property type="nucleotide sequence ID" value="NZ_SMFZ01000001.1"/>
</dbReference>
<feature type="transmembrane region" description="Helical" evidence="12">
    <location>
        <begin position="477"/>
        <end position="500"/>
    </location>
</feature>
<feature type="transmembrane region" description="Helical" evidence="12">
    <location>
        <begin position="600"/>
        <end position="623"/>
    </location>
</feature>
<feature type="domain" description="Arabinosyltransferase C-terminal" evidence="14">
    <location>
        <begin position="819"/>
        <end position="1074"/>
    </location>
</feature>
<evidence type="ECO:0000256" key="7">
    <source>
        <dbReference type="ARBA" id="ARBA00022692"/>
    </source>
</evidence>
<reference evidence="16 17" key="1">
    <citation type="submission" date="2019-03" db="EMBL/GenBank/DDBJ databases">
        <title>Sequencing the genomes of 1000 actinobacteria strains.</title>
        <authorList>
            <person name="Klenk H.-P."/>
        </authorList>
    </citation>
    <scope>NUCLEOTIDE SEQUENCE [LARGE SCALE GENOMIC DNA]</scope>
    <source>
        <strain evidence="16 17">DSM 44969</strain>
    </source>
</reference>
<dbReference type="InterPro" id="IPR027451">
    <property type="entry name" value="EmbABC_dom1"/>
</dbReference>
<dbReference type="InterPro" id="IPR042486">
    <property type="entry name" value="Arabino_trans_C_2"/>
</dbReference>
<dbReference type="GO" id="GO:0071766">
    <property type="term" value="P:Actinobacterium-type cell wall biogenesis"/>
    <property type="evidence" value="ECO:0007669"/>
    <property type="project" value="InterPro"/>
</dbReference>
<gene>
    <name evidence="16" type="ORF">EV378_0960</name>
</gene>
<keyword evidence="4" id="KW-1003">Cell membrane</keyword>
<dbReference type="GO" id="GO:0005886">
    <property type="term" value="C:plasma membrane"/>
    <property type="evidence" value="ECO:0007669"/>
    <property type="project" value="UniProtKB-SubCell"/>
</dbReference>
<dbReference type="Proteomes" id="UP000295560">
    <property type="component" value="Unassembled WGS sequence"/>
</dbReference>
<feature type="domain" description="Arabinofuranosyltransferase central" evidence="13">
    <location>
        <begin position="219"/>
        <end position="695"/>
    </location>
</feature>
<dbReference type="GO" id="GO:0052636">
    <property type="term" value="F:arabinosyltransferase activity"/>
    <property type="evidence" value="ECO:0007669"/>
    <property type="project" value="InterPro"/>
</dbReference>
<feature type="transmembrane region" description="Helical" evidence="12">
    <location>
        <begin position="635"/>
        <end position="654"/>
    </location>
</feature>
<feature type="domain" description="Arabinosyltransferas concanavalin like" evidence="15">
    <location>
        <begin position="67"/>
        <end position="208"/>
    </location>
</feature>
<dbReference type="GO" id="GO:0071555">
    <property type="term" value="P:cell wall organization"/>
    <property type="evidence" value="ECO:0007669"/>
    <property type="project" value="UniProtKB-KW"/>
</dbReference>
<keyword evidence="8 12" id="KW-1133">Transmembrane helix</keyword>
<sequence length="1088" mass="114144">MTTDARSPATESPAETPETPDGSDAPAAAAEGTVRDRTWVLPGATLVVGLLGLVAALLMPFAPVVDHDTTVTWPRAGKDVTSTTAFFVPYAPESVRLDVPCPVVRAALGRDGPTTIVSSDRPGADTTGFTVTTVDQNLLVLVGGRQLYREPVADGDACGIGLRTDGAGSTVTPAGQAPRTYPGDRVRTVRVFATDLAPPDAAGLRVVARTADWFTADSTGTKDALVVVQLLLAAASLALLALADRQRRRRRSLAGTRRIWRATALESWATVRGLGRKAVDLAVLGVLGVWTVIGPLSPDDGFTEGIVRNAAGTDQFGNFYRWGNASEAPFTLVLRLVQPMVDDGASPLALRTLSTIAGVAVWLLVSRVALPVLLGRLSRRVWVRLLLAVCLLVWWMPLNLGVRPEPFAALAVTATVAFGLRAAARPRHGGVWLGLAALAFGTSVAVTPSSVMVLGPVLVLLPALLRRVRGTATGLRGLFAQAGATAAAAAIGGVGLVLIFTGQSWYTVSRATEMHTYFGPNVAWFDEIRRWTLLFGFDGEQGGLGRRIPVLLTIALLVAVLPLLARGVHRTAGLRWVPVVTVGAALGLVALGLTPSKWTHYFGTLAGVGALGLTCGVVLLVLAARRRADETAVRAAAGAGTLALVIAAAVAFSGRNDWFLYSHWGVPHDDGPFRPWNSPVPWVAVVVAVLLLGAVVAAVRTGDNRAGARDGLRRGMVRAPAVLTASVALVGVAAMLWSFAVAPGRQEGSYSVGAQMIAQFDGTPTCGILDDVDVVTNTPGGVLAAGPGTARTTGFTQNGGYRGTPPAPPGTGSSQFLWGSADRGASSTGSLTSQWFVLPALADDQELALDVNGRTGQGNSLSLEFAPPGDGSAPPLGTRVIDDAATDPASRADYPADHVEQQTPLFRSDWRDVHLSRDQIPAGAGLVRIRATDATTDPGGFLAVTGPRLRDVRPARDEITAGDTTYVDWSLLWAAPCVRKSPRVADGLAGAPTVLLRGPADLDFAGDASFAASVGGAFAPMTVYDTESRLPTRLRGTDTRPRYDDWGSITRVTYPYPTDAYDRATTPVERWGWEGDRTPLGYPEIPAP</sequence>
<comment type="similarity">
    <text evidence="3">Belongs to the emb family.</text>
</comment>
<feature type="transmembrane region" description="Helical" evidence="12">
    <location>
        <begin position="680"/>
        <end position="699"/>
    </location>
</feature>
<evidence type="ECO:0000313" key="16">
    <source>
        <dbReference type="EMBL" id="TCK25162.1"/>
    </source>
</evidence>
<feature type="transmembrane region" description="Helical" evidence="12">
    <location>
        <begin position="544"/>
        <end position="564"/>
    </location>
</feature>
<feature type="transmembrane region" description="Helical" evidence="12">
    <location>
        <begin position="381"/>
        <end position="400"/>
    </location>
</feature>
<keyword evidence="7 12" id="KW-0812">Transmembrane</keyword>
<evidence type="ECO:0000256" key="3">
    <source>
        <dbReference type="ARBA" id="ARBA00008195"/>
    </source>
</evidence>
<evidence type="ECO:0000256" key="4">
    <source>
        <dbReference type="ARBA" id="ARBA00022475"/>
    </source>
</evidence>
<dbReference type="InterPro" id="IPR040920">
    <property type="entry name" value="Arabino_trans_N"/>
</dbReference>
<protein>
    <submittedName>
        <fullName evidence="16">Arabinosyltransferase C</fullName>
    </submittedName>
</protein>
<dbReference type="InterPro" id="IPR032731">
    <property type="entry name" value="Arabino_trans_C"/>
</dbReference>
<evidence type="ECO:0000256" key="2">
    <source>
        <dbReference type="ARBA" id="ARBA00004651"/>
    </source>
</evidence>
<dbReference type="AlphaFoldDB" id="A0A4R1I561"/>
<dbReference type="EMBL" id="SMFZ01000001">
    <property type="protein sequence ID" value="TCK25162.1"/>
    <property type="molecule type" value="Genomic_DNA"/>
</dbReference>
<evidence type="ECO:0000256" key="6">
    <source>
        <dbReference type="ARBA" id="ARBA00022679"/>
    </source>
</evidence>
<organism evidence="16 17">
    <name type="scientific">Pseudonocardia endophytica</name>
    <dbReference type="NCBI Taxonomy" id="401976"/>
    <lineage>
        <taxon>Bacteria</taxon>
        <taxon>Bacillati</taxon>
        <taxon>Actinomycetota</taxon>
        <taxon>Actinomycetes</taxon>
        <taxon>Pseudonocardiales</taxon>
        <taxon>Pseudonocardiaceae</taxon>
        <taxon>Pseudonocardia</taxon>
    </lineage>
</organism>
<keyword evidence="6 16" id="KW-0808">Transferase</keyword>
<name>A0A4R1I561_PSEEN</name>
<feature type="transmembrane region" description="Helical" evidence="12">
    <location>
        <begin position="436"/>
        <end position="465"/>
    </location>
</feature>
<evidence type="ECO:0000259" key="13">
    <source>
        <dbReference type="Pfam" id="PF04602"/>
    </source>
</evidence>
<evidence type="ECO:0000259" key="14">
    <source>
        <dbReference type="Pfam" id="PF14896"/>
    </source>
</evidence>
<evidence type="ECO:0000256" key="11">
    <source>
        <dbReference type="SAM" id="MobiDB-lite"/>
    </source>
</evidence>
<keyword evidence="17" id="KW-1185">Reference proteome</keyword>
<dbReference type="OrthoDB" id="4668961at2"/>
<evidence type="ECO:0000256" key="9">
    <source>
        <dbReference type="ARBA" id="ARBA00023136"/>
    </source>
</evidence>
<feature type="region of interest" description="Disordered" evidence="11">
    <location>
        <begin position="785"/>
        <end position="823"/>
    </location>
</feature>
<proteinExistence type="inferred from homology"/>
<feature type="transmembrane region" description="Helical" evidence="12">
    <location>
        <begin position="224"/>
        <end position="243"/>
    </location>
</feature>
<evidence type="ECO:0000313" key="17">
    <source>
        <dbReference type="Proteomes" id="UP000295560"/>
    </source>
</evidence>
<feature type="transmembrane region" description="Helical" evidence="12">
    <location>
        <begin position="576"/>
        <end position="594"/>
    </location>
</feature>
<keyword evidence="9 12" id="KW-0472">Membrane</keyword>